<feature type="chain" id="PRO_5032683305" description="Cellulase (Glycosyl hydrolase family 5)" evidence="1">
    <location>
        <begin position="27"/>
        <end position="1104"/>
    </location>
</feature>
<comment type="caution">
    <text evidence="2">The sequence shown here is derived from an EMBL/GenBank/DDBJ whole genome shotgun (WGS) entry which is preliminary data.</text>
</comment>
<sequence>MGPLLKMNFRYPVLAVVLAIGNLLPAAPQMAVTRDADGVIHAGDSDFRIVHWNKSWSGTLQNNRSVILSGEGGDNISGKGIRRTGTFNVAGGAFRYAETVQSPAPNRLDVEYELDSDTPVPTAMVALCATFPADTLLKRMPKYNGKPFAIPEAFDEKRFQIWTETRKLNTLELPLPSGILVIRGRFSAMWQDNRKYGENNAQLRLCFLPEMNGGIRHAEAAFSFEMCPYEVIPLDLSSAMNMGFKDECADDQKGGWTDQGPDNDLAMMKPGAQSMGGITFRIVDPEKNQGRSCIALRGRQREYFPAEARVKVNGQGRTLFLLNGLAWPPARNQVCGEIEIVYDDNSCQRVELHNGIDTGNFWFPSPLKNGVVVWENMNATSNIGLYATGIPLKNQPVKELCFRSRGTVWMIVAASIAKTEMKPELAGPIEIRANAVWGAIEQDNDVIPGSIADFSNLLDAPAGKYGFCRVNGDHFEFTDRPGIPVRFWGTNLTFLANFLSHAETDRMVDRIAAAGMNIVRLHHFDQEYAAGTYCKIADFMERRDRIDYLVAACRKRGIYLTLDLYTYRFVNGKEFGYPDRRLTPLEYKALVLFDSRVREDFLAFTKSLVEPVNPYTNLAWKDDPAFAFIGLINETMLPDSVERSPLLQKIVDRQFAAYAAEHKLDVTPDNRNTLRERFVMEKTRTSVAELAEEVRKLGIKIPLTDLNVGCDPRIGIMRNDLEFADNHMYWGHPTYLRKLWQPPVAITAASAAGAFAGGLNVMFPARMFGVPYTITEWNFVDPNPYNVEGAFLTGAYGALQNYAGFCRFEWGIVADRSKMGGFGFCNDPLQLLAMRAGSCFFLRGDVRSATTAIPMQVPKVLPENPGWRRFPEVMQRLGLLVKTGMLVQGSPIPAGTRAFIAPEAMPDIDGKPVFSGHFASDVLTAMAAGNIIPARLIDLKKGRFTSETGEIELVSTQRSLKVATGRSEAVLGDAGTEFHGKFARVKIQEAFGAVLIAARDNRPLTESRRIFICHLTDLKGDGMRFLDRGMSIVDDWGTDTMLMRRGSAEITLKGGAGMKLYACTTAGKRLFPVSTTPGGDGGISFLARNFVGDQAVCVYELTAE</sequence>
<feature type="signal peptide" evidence="1">
    <location>
        <begin position="1"/>
        <end position="26"/>
    </location>
</feature>
<accession>A0A844FZ86</accession>
<proteinExistence type="predicted"/>
<keyword evidence="1" id="KW-0732">Signal</keyword>
<protein>
    <recommendedName>
        <fullName evidence="4">Cellulase (Glycosyl hydrolase family 5)</fullName>
    </recommendedName>
</protein>
<dbReference type="SUPFAM" id="SSF51445">
    <property type="entry name" value="(Trans)glycosidases"/>
    <property type="match status" value="1"/>
</dbReference>
<evidence type="ECO:0000256" key="1">
    <source>
        <dbReference type="SAM" id="SignalP"/>
    </source>
</evidence>
<evidence type="ECO:0008006" key="4">
    <source>
        <dbReference type="Google" id="ProtNLM"/>
    </source>
</evidence>
<dbReference type="EMBL" id="VUNS01000001">
    <property type="protein sequence ID" value="MST95678.1"/>
    <property type="molecule type" value="Genomic_DNA"/>
</dbReference>
<evidence type="ECO:0000313" key="2">
    <source>
        <dbReference type="EMBL" id="MST95678.1"/>
    </source>
</evidence>
<reference evidence="2 3" key="1">
    <citation type="submission" date="2019-08" db="EMBL/GenBank/DDBJ databases">
        <title>In-depth cultivation of the pig gut microbiome towards novel bacterial diversity and tailored functional studies.</title>
        <authorList>
            <person name="Wylensek D."/>
            <person name="Hitch T.C.A."/>
            <person name="Clavel T."/>
        </authorList>
    </citation>
    <scope>NUCLEOTIDE SEQUENCE [LARGE SCALE GENOMIC DNA]</scope>
    <source>
        <strain evidence="2 3">BBE-744-WT-12</strain>
    </source>
</reference>
<evidence type="ECO:0000313" key="3">
    <source>
        <dbReference type="Proteomes" id="UP000435649"/>
    </source>
</evidence>
<keyword evidence="3" id="KW-1185">Reference proteome</keyword>
<gene>
    <name evidence="2" type="ORF">FYJ85_01275</name>
</gene>
<dbReference type="RefSeq" id="WP_154416743.1">
    <property type="nucleotide sequence ID" value="NZ_VUNS01000001.1"/>
</dbReference>
<dbReference type="Gene3D" id="3.20.20.80">
    <property type="entry name" value="Glycosidases"/>
    <property type="match status" value="1"/>
</dbReference>
<organism evidence="2 3">
    <name type="scientific">Victivallis lenta</name>
    <dbReference type="NCBI Taxonomy" id="2606640"/>
    <lineage>
        <taxon>Bacteria</taxon>
        <taxon>Pseudomonadati</taxon>
        <taxon>Lentisphaerota</taxon>
        <taxon>Lentisphaeria</taxon>
        <taxon>Victivallales</taxon>
        <taxon>Victivallaceae</taxon>
        <taxon>Victivallis</taxon>
    </lineage>
</organism>
<dbReference type="AlphaFoldDB" id="A0A844FZ86"/>
<dbReference type="InterPro" id="IPR017853">
    <property type="entry name" value="GH"/>
</dbReference>
<dbReference type="Proteomes" id="UP000435649">
    <property type="component" value="Unassembled WGS sequence"/>
</dbReference>
<name>A0A844FZ86_9BACT</name>